<evidence type="ECO:0000313" key="5">
    <source>
        <dbReference type="EMBL" id="VAW21472.1"/>
    </source>
</evidence>
<dbReference type="PRINTS" id="PR00411">
    <property type="entry name" value="PNDRDTASEI"/>
</dbReference>
<name>A0A3B0U4P5_9ZZZZ</name>
<dbReference type="InterPro" id="IPR050260">
    <property type="entry name" value="FAD-bd_OxRdtase"/>
</dbReference>
<proteinExistence type="predicted"/>
<organism evidence="5">
    <name type="scientific">hydrothermal vent metagenome</name>
    <dbReference type="NCBI Taxonomy" id="652676"/>
    <lineage>
        <taxon>unclassified sequences</taxon>
        <taxon>metagenomes</taxon>
        <taxon>ecological metagenomes</taxon>
    </lineage>
</organism>
<dbReference type="GO" id="GO:0016491">
    <property type="term" value="F:oxidoreductase activity"/>
    <property type="evidence" value="ECO:0007669"/>
    <property type="project" value="InterPro"/>
</dbReference>
<feature type="domain" description="FAD/NAD(P)-binding" evidence="4">
    <location>
        <begin position="6"/>
        <end position="285"/>
    </location>
</feature>
<dbReference type="Gene3D" id="3.50.50.60">
    <property type="entry name" value="FAD/NAD(P)-binding domain"/>
    <property type="match status" value="2"/>
</dbReference>
<keyword evidence="2" id="KW-0285">Flavoprotein</keyword>
<keyword evidence="3" id="KW-0274">FAD</keyword>
<sequence length="342" mass="38065">MSSPLHHIIIGSGSAGFGAAMTLRSRDKNCRITMITMDSLPFYNRYDLPRVFRGHHDWRELLAMPPSYYDELNITLRRSSKVVDVDGARQIVSLAHQEDVAYDRLLVCAGGRSYLPENISQSADLMHGFGSFEAAMRLYQALPAGGRAIMIGGDMIGIDLALTLLDTGYKVTLITNQQTFWPHAVSKDEIPPLLRALAKKGMEIIEDARPVAVSASGKKGAGRRVTMEDKRKIDGDVVMSFCGLSSSVEFMLGAGVDIERGLLVNTELQTNNKTIWAAGDVCQIWHDEEKVYKFYHGWKNVRIMGELAARNMSGAHDIFDVDIKDRLDIDAKGNLRSTFWTH</sequence>
<dbReference type="AlphaFoldDB" id="A0A3B0U4P5"/>
<dbReference type="PRINTS" id="PR00368">
    <property type="entry name" value="FADPNR"/>
</dbReference>
<comment type="cofactor">
    <cofactor evidence="1">
        <name>FAD</name>
        <dbReference type="ChEBI" id="CHEBI:57692"/>
    </cofactor>
</comment>
<evidence type="ECO:0000256" key="3">
    <source>
        <dbReference type="ARBA" id="ARBA00022827"/>
    </source>
</evidence>
<gene>
    <name evidence="5" type="ORF">MNBD_ALPHA12-1873</name>
</gene>
<evidence type="ECO:0000256" key="2">
    <source>
        <dbReference type="ARBA" id="ARBA00022630"/>
    </source>
</evidence>
<dbReference type="PANTHER" id="PTHR43429">
    <property type="entry name" value="PYRIDINE NUCLEOTIDE-DISULFIDE OXIDOREDUCTASE DOMAIN-CONTAINING"/>
    <property type="match status" value="1"/>
</dbReference>
<evidence type="ECO:0000259" key="4">
    <source>
        <dbReference type="Pfam" id="PF07992"/>
    </source>
</evidence>
<dbReference type="InterPro" id="IPR036188">
    <property type="entry name" value="FAD/NAD-bd_sf"/>
</dbReference>
<accession>A0A3B0U4P5</accession>
<protein>
    <recommendedName>
        <fullName evidence="4">FAD/NAD(P)-binding domain-containing protein</fullName>
    </recommendedName>
</protein>
<evidence type="ECO:0000256" key="1">
    <source>
        <dbReference type="ARBA" id="ARBA00001974"/>
    </source>
</evidence>
<dbReference type="PANTHER" id="PTHR43429:SF3">
    <property type="entry name" value="NITRITE REDUCTASE [NAD(P)H]"/>
    <property type="match status" value="1"/>
</dbReference>
<reference evidence="5" key="1">
    <citation type="submission" date="2018-06" db="EMBL/GenBank/DDBJ databases">
        <authorList>
            <person name="Zhirakovskaya E."/>
        </authorList>
    </citation>
    <scope>NUCLEOTIDE SEQUENCE</scope>
</reference>
<dbReference type="InterPro" id="IPR023753">
    <property type="entry name" value="FAD/NAD-binding_dom"/>
</dbReference>
<dbReference type="SUPFAM" id="SSF51905">
    <property type="entry name" value="FAD/NAD(P)-binding domain"/>
    <property type="match status" value="2"/>
</dbReference>
<dbReference type="EMBL" id="UOEO01000172">
    <property type="protein sequence ID" value="VAW21472.1"/>
    <property type="molecule type" value="Genomic_DNA"/>
</dbReference>
<dbReference type="Pfam" id="PF07992">
    <property type="entry name" value="Pyr_redox_2"/>
    <property type="match status" value="1"/>
</dbReference>